<keyword evidence="5 7" id="KW-0472">Membrane</keyword>
<dbReference type="InterPro" id="IPR005829">
    <property type="entry name" value="Sugar_transporter_CS"/>
</dbReference>
<keyword evidence="4 7" id="KW-1133">Transmembrane helix</keyword>
<proteinExistence type="predicted"/>
<feature type="transmembrane region" description="Helical" evidence="7">
    <location>
        <begin position="251"/>
        <end position="267"/>
    </location>
</feature>
<keyword evidence="3 7" id="KW-0812">Transmembrane</keyword>
<dbReference type="OrthoDB" id="419616at2759"/>
<reference evidence="9" key="1">
    <citation type="submission" date="2021-02" db="EMBL/GenBank/DDBJ databases">
        <title>First Annotated Genome of the Yellow-green Alga Tribonema minus.</title>
        <authorList>
            <person name="Mahan K.M."/>
        </authorList>
    </citation>
    <scope>NUCLEOTIDE SEQUENCE</scope>
    <source>
        <strain evidence="9">UTEX B ZZ1240</strain>
    </source>
</reference>
<sequence length="268" mass="29368">MAEGVRRRRKEQQEQQQQQQQVNGFKHEQEAALLDEFSSGSEDDGPATLPQNHHLESGLRQAWSSSAKEWAAVVFSPRNVVTLVYALSYTLSIPVLPFMARRHLYGYRDEFVGPDGKVMIDESPGVPEAWRGIGYGCVMSGYYATKMIAAPLIGFLSDRVGRKMLLVVTFLGSCVTFTLTCLMGRHSLHGLVLCRLLLGCFAANGALMMAYIRDSVPREAQASAFAQHSAAWGMAYVVATPLLAALREDPVRCLVLAAVCMALAALLV</sequence>
<feature type="transmembrane region" description="Helical" evidence="7">
    <location>
        <begin position="190"/>
        <end position="212"/>
    </location>
</feature>
<dbReference type="Proteomes" id="UP000664859">
    <property type="component" value="Unassembled WGS sequence"/>
</dbReference>
<dbReference type="PROSITE" id="PS00216">
    <property type="entry name" value="SUGAR_TRANSPORT_1"/>
    <property type="match status" value="1"/>
</dbReference>
<feature type="non-terminal residue" evidence="9">
    <location>
        <position position="1"/>
    </location>
</feature>
<evidence type="ECO:0000256" key="1">
    <source>
        <dbReference type="ARBA" id="ARBA00004141"/>
    </source>
</evidence>
<feature type="transmembrane region" description="Helical" evidence="7">
    <location>
        <begin position="164"/>
        <end position="183"/>
    </location>
</feature>
<evidence type="ECO:0000313" key="9">
    <source>
        <dbReference type="EMBL" id="KAG5177813.1"/>
    </source>
</evidence>
<feature type="compositionally biased region" description="Basic residues" evidence="6">
    <location>
        <begin position="1"/>
        <end position="10"/>
    </location>
</feature>
<dbReference type="InterPro" id="IPR011701">
    <property type="entry name" value="MFS"/>
</dbReference>
<dbReference type="GO" id="GO:0022857">
    <property type="term" value="F:transmembrane transporter activity"/>
    <property type="evidence" value="ECO:0007669"/>
    <property type="project" value="InterPro"/>
</dbReference>
<feature type="region of interest" description="Disordered" evidence="6">
    <location>
        <begin position="1"/>
        <end position="26"/>
    </location>
</feature>
<evidence type="ECO:0000313" key="10">
    <source>
        <dbReference type="Proteomes" id="UP000664859"/>
    </source>
</evidence>
<evidence type="ECO:0000256" key="2">
    <source>
        <dbReference type="ARBA" id="ARBA00022448"/>
    </source>
</evidence>
<evidence type="ECO:0000259" key="8">
    <source>
        <dbReference type="PROSITE" id="PS50850"/>
    </source>
</evidence>
<dbReference type="PANTHER" id="PTHR23504:SF15">
    <property type="entry name" value="MAJOR FACILITATOR SUPERFAMILY (MFS) PROFILE DOMAIN-CONTAINING PROTEIN"/>
    <property type="match status" value="1"/>
</dbReference>
<dbReference type="InterPro" id="IPR036259">
    <property type="entry name" value="MFS_trans_sf"/>
</dbReference>
<evidence type="ECO:0000256" key="6">
    <source>
        <dbReference type="SAM" id="MobiDB-lite"/>
    </source>
</evidence>
<feature type="region of interest" description="Disordered" evidence="6">
    <location>
        <begin position="33"/>
        <end position="52"/>
    </location>
</feature>
<comment type="subcellular location">
    <subcellularLocation>
        <location evidence="1">Membrane</location>
        <topology evidence="1">Multi-pass membrane protein</topology>
    </subcellularLocation>
</comment>
<keyword evidence="10" id="KW-1185">Reference proteome</keyword>
<dbReference type="PROSITE" id="PS50850">
    <property type="entry name" value="MFS"/>
    <property type="match status" value="1"/>
</dbReference>
<evidence type="ECO:0000256" key="5">
    <source>
        <dbReference type="ARBA" id="ARBA00023136"/>
    </source>
</evidence>
<comment type="caution">
    <text evidence="9">The sequence shown here is derived from an EMBL/GenBank/DDBJ whole genome shotgun (WGS) entry which is preliminary data.</text>
</comment>
<gene>
    <name evidence="9" type="ORF">JKP88DRAFT_350548</name>
</gene>
<organism evidence="9 10">
    <name type="scientific">Tribonema minus</name>
    <dbReference type="NCBI Taxonomy" id="303371"/>
    <lineage>
        <taxon>Eukaryota</taxon>
        <taxon>Sar</taxon>
        <taxon>Stramenopiles</taxon>
        <taxon>Ochrophyta</taxon>
        <taxon>PX clade</taxon>
        <taxon>Xanthophyceae</taxon>
        <taxon>Tribonematales</taxon>
        <taxon>Tribonemataceae</taxon>
        <taxon>Tribonema</taxon>
    </lineage>
</organism>
<dbReference type="PANTHER" id="PTHR23504">
    <property type="entry name" value="MAJOR FACILITATOR SUPERFAMILY DOMAIN-CONTAINING PROTEIN 10"/>
    <property type="match status" value="1"/>
</dbReference>
<dbReference type="Gene3D" id="1.20.1250.20">
    <property type="entry name" value="MFS general substrate transporter like domains"/>
    <property type="match status" value="1"/>
</dbReference>
<dbReference type="Pfam" id="PF07690">
    <property type="entry name" value="MFS_1"/>
    <property type="match status" value="1"/>
</dbReference>
<protein>
    <submittedName>
        <fullName evidence="9">Major facilitator superfamily domain-containing protein</fullName>
    </submittedName>
</protein>
<dbReference type="AlphaFoldDB" id="A0A835YWB9"/>
<name>A0A835YWB9_9STRA</name>
<dbReference type="EMBL" id="JAFCMP010000521">
    <property type="protein sequence ID" value="KAG5177813.1"/>
    <property type="molecule type" value="Genomic_DNA"/>
</dbReference>
<feature type="domain" description="Major facilitator superfamily (MFS) profile" evidence="8">
    <location>
        <begin position="74"/>
        <end position="268"/>
    </location>
</feature>
<dbReference type="InterPro" id="IPR020846">
    <property type="entry name" value="MFS_dom"/>
</dbReference>
<accession>A0A835YWB9</accession>
<dbReference type="SUPFAM" id="SSF103473">
    <property type="entry name" value="MFS general substrate transporter"/>
    <property type="match status" value="1"/>
</dbReference>
<feature type="transmembrane region" description="Helical" evidence="7">
    <location>
        <begin position="224"/>
        <end position="244"/>
    </location>
</feature>
<keyword evidence="2" id="KW-0813">Transport</keyword>
<evidence type="ECO:0000256" key="3">
    <source>
        <dbReference type="ARBA" id="ARBA00022692"/>
    </source>
</evidence>
<dbReference type="GO" id="GO:0016020">
    <property type="term" value="C:membrane"/>
    <property type="evidence" value="ECO:0007669"/>
    <property type="project" value="UniProtKB-SubCell"/>
</dbReference>
<evidence type="ECO:0000256" key="4">
    <source>
        <dbReference type="ARBA" id="ARBA00022989"/>
    </source>
</evidence>
<evidence type="ECO:0000256" key="7">
    <source>
        <dbReference type="SAM" id="Phobius"/>
    </source>
</evidence>